<name>A0A9P7ZPQ7_9HYPO</name>
<dbReference type="AlphaFoldDB" id="A0A9P7ZPQ7"/>
<feature type="region of interest" description="Disordered" evidence="1">
    <location>
        <begin position="84"/>
        <end position="149"/>
    </location>
</feature>
<sequence length="230" mass="24697">MPVLNDQFERLIGRARRAQRLLWVDQVNIHHPREVFEAALNERLSNPASIQVRWPPVTSAVQATAAGHDGVVFLEAASRSDYAQRAQRMPAQPPTSAPVSSAMDAVETATAASTPAQPDTAPPPALHTAPGASHLTEPEPTETCPTCLGSGRVIRGTEAIPTPAAAPADDQMDTTSDASQSDVDSSQSDVDASPFTWGDWLEAGNDRDWGYCAWSDKDRDMSRSPTPLYP</sequence>
<comment type="caution">
    <text evidence="2">The sequence shown here is derived from an EMBL/GenBank/DDBJ whole genome shotgun (WGS) entry which is preliminary data.</text>
</comment>
<dbReference type="EMBL" id="MU251249">
    <property type="protein sequence ID" value="KAG9256039.1"/>
    <property type="molecule type" value="Genomic_DNA"/>
</dbReference>
<feature type="region of interest" description="Disordered" evidence="1">
    <location>
        <begin position="163"/>
        <end position="230"/>
    </location>
</feature>
<accession>A0A9P7ZPQ7</accession>
<gene>
    <name evidence="2" type="ORF">F5Z01DRAFT_672680</name>
</gene>
<feature type="compositionally biased region" description="Basic and acidic residues" evidence="1">
    <location>
        <begin position="204"/>
        <end position="222"/>
    </location>
</feature>
<keyword evidence="3" id="KW-1185">Reference proteome</keyword>
<proteinExistence type="predicted"/>
<organism evidence="2 3">
    <name type="scientific">Emericellopsis atlantica</name>
    <dbReference type="NCBI Taxonomy" id="2614577"/>
    <lineage>
        <taxon>Eukaryota</taxon>
        <taxon>Fungi</taxon>
        <taxon>Dikarya</taxon>
        <taxon>Ascomycota</taxon>
        <taxon>Pezizomycotina</taxon>
        <taxon>Sordariomycetes</taxon>
        <taxon>Hypocreomycetidae</taxon>
        <taxon>Hypocreales</taxon>
        <taxon>Bionectriaceae</taxon>
        <taxon>Emericellopsis</taxon>
    </lineage>
</organism>
<evidence type="ECO:0000313" key="3">
    <source>
        <dbReference type="Proteomes" id="UP000887229"/>
    </source>
</evidence>
<evidence type="ECO:0000313" key="2">
    <source>
        <dbReference type="EMBL" id="KAG9256039.1"/>
    </source>
</evidence>
<dbReference type="RefSeq" id="XP_046119963.1">
    <property type="nucleotide sequence ID" value="XM_046264842.1"/>
</dbReference>
<evidence type="ECO:0000256" key="1">
    <source>
        <dbReference type="SAM" id="MobiDB-lite"/>
    </source>
</evidence>
<feature type="compositionally biased region" description="Low complexity" evidence="1">
    <location>
        <begin position="108"/>
        <end position="119"/>
    </location>
</feature>
<dbReference type="Proteomes" id="UP000887229">
    <property type="component" value="Unassembled WGS sequence"/>
</dbReference>
<protein>
    <submittedName>
        <fullName evidence="2">Uncharacterized protein</fullName>
    </submittedName>
</protein>
<feature type="compositionally biased region" description="Low complexity" evidence="1">
    <location>
        <begin position="163"/>
        <end position="193"/>
    </location>
</feature>
<reference evidence="2" key="1">
    <citation type="journal article" date="2021" name="IMA Fungus">
        <title>Genomic characterization of three marine fungi, including Emericellopsis atlantica sp. nov. with signatures of a generalist lifestyle and marine biomass degradation.</title>
        <authorList>
            <person name="Hagestad O.C."/>
            <person name="Hou L."/>
            <person name="Andersen J.H."/>
            <person name="Hansen E.H."/>
            <person name="Altermark B."/>
            <person name="Li C."/>
            <person name="Kuhnert E."/>
            <person name="Cox R.J."/>
            <person name="Crous P.W."/>
            <person name="Spatafora J.W."/>
            <person name="Lail K."/>
            <person name="Amirebrahimi M."/>
            <person name="Lipzen A."/>
            <person name="Pangilinan J."/>
            <person name="Andreopoulos W."/>
            <person name="Hayes R.D."/>
            <person name="Ng V."/>
            <person name="Grigoriev I.V."/>
            <person name="Jackson S.A."/>
            <person name="Sutton T.D.S."/>
            <person name="Dobson A.D.W."/>
            <person name="Rama T."/>
        </authorList>
    </citation>
    <scope>NUCLEOTIDE SEQUENCE</scope>
    <source>
        <strain evidence="2">TS7</strain>
    </source>
</reference>
<dbReference type="GeneID" id="70295745"/>